<accession>A4U1R7</accession>
<gene>
    <name evidence="2" type="ORF">MGR_2106</name>
</gene>
<organism evidence="2">
    <name type="scientific">Magnetospirillum gryphiswaldense</name>
    <dbReference type="NCBI Taxonomy" id="55518"/>
    <lineage>
        <taxon>Bacteria</taxon>
        <taxon>Pseudomonadati</taxon>
        <taxon>Pseudomonadota</taxon>
        <taxon>Alphaproteobacteria</taxon>
        <taxon>Rhodospirillales</taxon>
        <taxon>Rhodospirillaceae</taxon>
        <taxon>Magnetospirillum</taxon>
    </lineage>
</organism>
<sequence>MAVRWGQAKREVAALWPLISLRLAETTIRQIWLEFKASGQVTSCQSKFYAQVNARLNSPLLPSSSPSTGRDLVALAASPLPVTVSVNRQNVAHPASSQEAGPTATFDHNARADLDEQW</sequence>
<reference evidence="2" key="1">
    <citation type="journal article" date="2007" name="J. Bacteriol.">
        <title>Comparative genome analysis of four magnetotactic bacteria reveals a complex set of group-specific genes implicated in magnetosome biomineralization and function.</title>
        <authorList>
            <person name="Richter M."/>
            <person name="Kube M."/>
            <person name="Bazylinski D.A."/>
            <person name="Lombardot T."/>
            <person name="Gloeckner F.O."/>
            <person name="Reinhardt R."/>
            <person name="Schueler D."/>
        </authorList>
    </citation>
    <scope>NUCLEOTIDE SEQUENCE</scope>
    <source>
        <strain evidence="2">MSR-1</strain>
    </source>
</reference>
<proteinExistence type="predicted"/>
<protein>
    <submittedName>
        <fullName evidence="2">Uncharacterized protein</fullName>
    </submittedName>
</protein>
<dbReference type="AlphaFoldDB" id="A4U1R7"/>
<evidence type="ECO:0000313" key="2">
    <source>
        <dbReference type="EMBL" id="CAM76824.1"/>
    </source>
</evidence>
<evidence type="ECO:0000256" key="1">
    <source>
        <dbReference type="SAM" id="MobiDB-lite"/>
    </source>
</evidence>
<feature type="region of interest" description="Disordered" evidence="1">
    <location>
        <begin position="91"/>
        <end position="118"/>
    </location>
</feature>
<feature type="compositionally biased region" description="Basic and acidic residues" evidence="1">
    <location>
        <begin position="108"/>
        <end position="118"/>
    </location>
</feature>
<feature type="compositionally biased region" description="Polar residues" evidence="1">
    <location>
        <begin position="91"/>
        <end position="100"/>
    </location>
</feature>
<name>A4U1R7_9PROT</name>
<dbReference type="EMBL" id="CU459003">
    <property type="protein sequence ID" value="CAM76824.1"/>
    <property type="molecule type" value="Genomic_DNA"/>
</dbReference>